<dbReference type="HOGENOM" id="CLU_2061727_0_0_1"/>
<dbReference type="Proteomes" id="UP000005446">
    <property type="component" value="Unassembled WGS sequence"/>
</dbReference>
<proteinExistence type="predicted"/>
<evidence type="ECO:0000313" key="1">
    <source>
        <dbReference type="EMBL" id="EHK97685.1"/>
    </source>
</evidence>
<reference evidence="1 2" key="1">
    <citation type="journal article" date="2012" name="Eukaryot. Cell">
        <title>Genome sequence of the fungus Glarea lozoyensis: the first genome sequence of a species from the Helotiaceae family.</title>
        <authorList>
            <person name="Youssar L."/>
            <person name="Gruening B.A."/>
            <person name="Erxleben A."/>
            <person name="Guenther S."/>
            <person name="Huettel W."/>
        </authorList>
    </citation>
    <scope>NUCLEOTIDE SEQUENCE [LARGE SCALE GENOMIC DNA]</scope>
    <source>
        <strain evidence="2">ATCC 74030 / MF5533</strain>
    </source>
</reference>
<evidence type="ECO:0000313" key="2">
    <source>
        <dbReference type="Proteomes" id="UP000005446"/>
    </source>
</evidence>
<keyword evidence="2" id="KW-1185">Reference proteome</keyword>
<dbReference type="EMBL" id="AGUE01000182">
    <property type="protein sequence ID" value="EHK97685.1"/>
    <property type="molecule type" value="Genomic_DNA"/>
</dbReference>
<sequence length="119" mass="13233">MIGVTRHSGAPWAAGHSITFWPYLSASMDVKHIREDSRRRGVRILHVALPIYQSTQETSSTPRPGSVKVFDFGSGGLGDERTYDSGALPGKPGENDVREFGRSLRGLSEKFHRRANYVF</sequence>
<accession>H0EUY0</accession>
<dbReference type="InParanoid" id="H0EUY0"/>
<dbReference type="AlphaFoldDB" id="H0EUY0"/>
<name>H0EUY0_GLAL7</name>
<protein>
    <submittedName>
        <fullName evidence="1">Uncharacterized protein</fullName>
    </submittedName>
</protein>
<comment type="caution">
    <text evidence="1">The sequence shown here is derived from an EMBL/GenBank/DDBJ whole genome shotgun (WGS) entry which is preliminary data.</text>
</comment>
<organism evidence="1 2">
    <name type="scientific">Glarea lozoyensis (strain ATCC 74030 / MF5533)</name>
    <dbReference type="NCBI Taxonomy" id="1104152"/>
    <lineage>
        <taxon>Eukaryota</taxon>
        <taxon>Fungi</taxon>
        <taxon>Dikarya</taxon>
        <taxon>Ascomycota</taxon>
        <taxon>Pezizomycotina</taxon>
        <taxon>Leotiomycetes</taxon>
        <taxon>Helotiales</taxon>
        <taxon>Helotiaceae</taxon>
        <taxon>Glarea</taxon>
    </lineage>
</organism>
<gene>
    <name evidence="1" type="ORF">M7I_6570</name>
</gene>